<keyword evidence="6" id="KW-0256">Endoplasmic reticulum</keyword>
<comment type="catalytic activity">
    <reaction evidence="9">
        <text>Hydrolyzes the peptide bond -P2-(S-farnesyl or geranylgeranyl)C-P1'-P2'-P3'-COOH where P1' and P2' are amino acids with aliphatic sidechains and P3' is any C-terminal residue.</text>
        <dbReference type="EC" id="3.4.26.1"/>
    </reaction>
</comment>
<dbReference type="Proteomes" id="UP000095038">
    <property type="component" value="Unassembled WGS sequence"/>
</dbReference>
<keyword evidence="3" id="KW-0645">Protease</keyword>
<evidence type="ECO:0000256" key="10">
    <source>
        <dbReference type="ARBA" id="ARBA00049729"/>
    </source>
</evidence>
<name>A0A1D2VQ73_9ASCO</name>
<evidence type="ECO:0000256" key="8">
    <source>
        <dbReference type="ARBA" id="ARBA00023136"/>
    </source>
</evidence>
<organism evidence="13 14">
    <name type="scientific">Ascoidea rubescens DSM 1968</name>
    <dbReference type="NCBI Taxonomy" id="1344418"/>
    <lineage>
        <taxon>Eukaryota</taxon>
        <taxon>Fungi</taxon>
        <taxon>Dikarya</taxon>
        <taxon>Ascomycota</taxon>
        <taxon>Saccharomycotina</taxon>
        <taxon>Saccharomycetes</taxon>
        <taxon>Ascoideaceae</taxon>
        <taxon>Ascoidea</taxon>
    </lineage>
</organism>
<protein>
    <recommendedName>
        <fullName evidence="10">intramembrane prenyl-peptidase Rce1</fullName>
        <ecNumber evidence="10">3.4.26.1</ecNumber>
    </recommendedName>
</protein>
<dbReference type="AlphaFoldDB" id="A0A1D2VQ73"/>
<evidence type="ECO:0000256" key="1">
    <source>
        <dbReference type="ARBA" id="ARBA00004477"/>
    </source>
</evidence>
<keyword evidence="8 11" id="KW-0472">Membrane</keyword>
<feature type="transmembrane region" description="Helical" evidence="11">
    <location>
        <begin position="221"/>
        <end position="243"/>
    </location>
</feature>
<dbReference type="OrthoDB" id="271604at2759"/>
<evidence type="ECO:0000256" key="4">
    <source>
        <dbReference type="ARBA" id="ARBA00022692"/>
    </source>
</evidence>
<keyword evidence="14" id="KW-1185">Reference proteome</keyword>
<accession>A0A1D2VQ73</accession>
<comment type="similarity">
    <text evidence="2">Belongs to the peptidase U48 family.</text>
</comment>
<comment type="subcellular location">
    <subcellularLocation>
        <location evidence="1">Endoplasmic reticulum membrane</location>
        <topology evidence="1">Multi-pass membrane protein</topology>
    </subcellularLocation>
</comment>
<dbReference type="InParanoid" id="A0A1D2VQ73"/>
<evidence type="ECO:0000259" key="12">
    <source>
        <dbReference type="Pfam" id="PF02517"/>
    </source>
</evidence>
<reference evidence="14" key="1">
    <citation type="submission" date="2016-05" db="EMBL/GenBank/DDBJ databases">
        <title>Comparative genomics of biotechnologically important yeasts.</title>
        <authorList>
            <consortium name="DOE Joint Genome Institute"/>
            <person name="Riley R."/>
            <person name="Haridas S."/>
            <person name="Wolfe K.H."/>
            <person name="Lopes M.R."/>
            <person name="Hittinger C.T."/>
            <person name="Goker M."/>
            <person name="Salamov A."/>
            <person name="Wisecaver J."/>
            <person name="Long T.M."/>
            <person name="Aerts A.L."/>
            <person name="Barry K."/>
            <person name="Choi C."/>
            <person name="Clum A."/>
            <person name="Coughlan A.Y."/>
            <person name="Deshpande S."/>
            <person name="Douglass A.P."/>
            <person name="Hanson S.J."/>
            <person name="Klenk H.-P."/>
            <person name="Labutti K."/>
            <person name="Lapidus A."/>
            <person name="Lindquist E."/>
            <person name="Lipzen A."/>
            <person name="Meier-Kolthoff J.P."/>
            <person name="Ohm R.A."/>
            <person name="Otillar R.P."/>
            <person name="Pangilinan J."/>
            <person name="Peng Y."/>
            <person name="Rokas A."/>
            <person name="Rosa C.A."/>
            <person name="Scheuner C."/>
            <person name="Sibirny A.A."/>
            <person name="Slot J.C."/>
            <person name="Stielow J.B."/>
            <person name="Sun H."/>
            <person name="Kurtzman C.P."/>
            <person name="Blackwell M."/>
            <person name="Grigoriev I.V."/>
            <person name="Jeffries T.W."/>
        </authorList>
    </citation>
    <scope>NUCLEOTIDE SEQUENCE [LARGE SCALE GENOMIC DNA]</scope>
    <source>
        <strain evidence="14">DSM 1968</strain>
    </source>
</reference>
<keyword evidence="4 11" id="KW-0812">Transmembrane</keyword>
<feature type="transmembrane region" description="Helical" evidence="11">
    <location>
        <begin position="6"/>
        <end position="28"/>
    </location>
</feature>
<feature type="domain" description="CAAX prenyl protease 2/Lysostaphin resistance protein A-like" evidence="12">
    <location>
        <begin position="156"/>
        <end position="263"/>
    </location>
</feature>
<feature type="transmembrane region" description="Helical" evidence="11">
    <location>
        <begin position="116"/>
        <end position="134"/>
    </location>
</feature>
<evidence type="ECO:0000256" key="3">
    <source>
        <dbReference type="ARBA" id="ARBA00022670"/>
    </source>
</evidence>
<dbReference type="FunCoup" id="A0A1D2VQ73">
    <property type="interactions" value="299"/>
</dbReference>
<dbReference type="GeneID" id="30964825"/>
<evidence type="ECO:0000256" key="7">
    <source>
        <dbReference type="ARBA" id="ARBA00022989"/>
    </source>
</evidence>
<dbReference type="GO" id="GO:0004222">
    <property type="term" value="F:metalloendopeptidase activity"/>
    <property type="evidence" value="ECO:0007669"/>
    <property type="project" value="InterPro"/>
</dbReference>
<evidence type="ECO:0000313" key="13">
    <source>
        <dbReference type="EMBL" id="ODV63734.1"/>
    </source>
</evidence>
<feature type="transmembrane region" description="Helical" evidence="11">
    <location>
        <begin position="55"/>
        <end position="73"/>
    </location>
</feature>
<dbReference type="GO" id="GO:0005789">
    <property type="term" value="C:endoplasmic reticulum membrane"/>
    <property type="evidence" value="ECO:0007669"/>
    <property type="project" value="UniProtKB-SubCell"/>
</dbReference>
<dbReference type="PANTHER" id="PTHR13046">
    <property type="entry name" value="PROTEASE U48 CAAX PRENYL PROTEASE RCE1"/>
    <property type="match status" value="1"/>
</dbReference>
<dbReference type="EC" id="3.4.26.1" evidence="10"/>
<dbReference type="InterPro" id="IPR039731">
    <property type="entry name" value="Rce1"/>
</dbReference>
<feature type="transmembrane region" description="Helical" evidence="11">
    <location>
        <begin position="280"/>
        <end position="296"/>
    </location>
</feature>
<evidence type="ECO:0000256" key="11">
    <source>
        <dbReference type="SAM" id="Phobius"/>
    </source>
</evidence>
<dbReference type="STRING" id="1344418.A0A1D2VQ73"/>
<evidence type="ECO:0000256" key="6">
    <source>
        <dbReference type="ARBA" id="ARBA00022824"/>
    </source>
</evidence>
<dbReference type="EMBL" id="KV454475">
    <property type="protein sequence ID" value="ODV63734.1"/>
    <property type="molecule type" value="Genomic_DNA"/>
</dbReference>
<evidence type="ECO:0000313" key="14">
    <source>
        <dbReference type="Proteomes" id="UP000095038"/>
    </source>
</evidence>
<evidence type="ECO:0000256" key="2">
    <source>
        <dbReference type="ARBA" id="ARBA00006897"/>
    </source>
</evidence>
<dbReference type="Pfam" id="PF02517">
    <property type="entry name" value="Rce1-like"/>
    <property type="match status" value="1"/>
</dbReference>
<feature type="transmembrane region" description="Helical" evidence="11">
    <location>
        <begin position="79"/>
        <end position="95"/>
    </location>
</feature>
<evidence type="ECO:0000256" key="5">
    <source>
        <dbReference type="ARBA" id="ARBA00022801"/>
    </source>
</evidence>
<feature type="transmembrane region" description="Helical" evidence="11">
    <location>
        <begin position="191"/>
        <end position="209"/>
    </location>
</feature>
<proteinExistence type="inferred from homology"/>
<dbReference type="GO" id="GO:0071586">
    <property type="term" value="P:CAAX-box protein processing"/>
    <property type="evidence" value="ECO:0007669"/>
    <property type="project" value="InterPro"/>
</dbReference>
<dbReference type="PANTHER" id="PTHR13046:SF0">
    <property type="entry name" value="CAAX PRENYL PROTEASE 2"/>
    <property type="match status" value="1"/>
</dbReference>
<keyword evidence="7 11" id="KW-1133">Transmembrane helix</keyword>
<dbReference type="InterPro" id="IPR003675">
    <property type="entry name" value="Rce1/LyrA-like_dom"/>
</dbReference>
<gene>
    <name evidence="13" type="ORF">ASCRUDRAFT_5677</name>
</gene>
<sequence>MRIKYTTTFAYCLSFLIAVSYVLVLYVVPRSRVAAGEPPATRNDPIAVRTRIKKVLILSLFWIAALPVILTYFKVVHNIVHGISVLGIIPGLKYTHDAFIFRIDYVFVFMNNTAKSLLLVVILFAGPLFDYVVLQKNQFGRRTNIIRNFYLETRNIWGFRNVIVGPFTEEIVYTSCILGCLYPLNKIGLDVLIFVTPLYFGVAHLHHGYELYSTSTYKKLFIVKVCLAQFAYTSLFGIFTNYVFLRMGNVWSCFVVHSFCNYMGFPSFKPSSNRTSMKTVYYLLLIGGAIGFFMFLKPLTHSKLSPIKWH</sequence>
<evidence type="ECO:0000256" key="9">
    <source>
        <dbReference type="ARBA" id="ARBA00047280"/>
    </source>
</evidence>
<keyword evidence="5" id="KW-0378">Hydrolase</keyword>
<dbReference type="RefSeq" id="XP_020050041.1">
    <property type="nucleotide sequence ID" value="XM_020191189.1"/>
</dbReference>